<protein>
    <submittedName>
        <fullName evidence="8">Insulin-like growth factor-binding protein complex acid labile subunit</fullName>
    </submittedName>
</protein>
<evidence type="ECO:0000313" key="8">
    <source>
        <dbReference type="RefSeq" id="XP_035664619.1"/>
    </source>
</evidence>
<reference evidence="8" key="1">
    <citation type="submission" date="2025-08" db="UniProtKB">
        <authorList>
            <consortium name="RefSeq"/>
        </authorList>
    </citation>
    <scope>IDENTIFICATION</scope>
    <source>
        <strain evidence="8">S238N-H82</strain>
        <tissue evidence="8">Testes</tissue>
    </source>
</reference>
<keyword evidence="5" id="KW-0812">Transmembrane</keyword>
<dbReference type="PROSITE" id="PS51450">
    <property type="entry name" value="LRR"/>
    <property type="match status" value="7"/>
</dbReference>
<dbReference type="PANTHER" id="PTHR24366:SF161">
    <property type="entry name" value="TIR DOMAIN-CONTAINING PROTEIN"/>
    <property type="match status" value="1"/>
</dbReference>
<dbReference type="SMART" id="SM00365">
    <property type="entry name" value="LRR_SD22"/>
    <property type="match status" value="8"/>
</dbReference>
<dbReference type="InterPro" id="IPR003591">
    <property type="entry name" value="Leu-rich_rpt_typical-subtyp"/>
</dbReference>
<feature type="region of interest" description="Disordered" evidence="4">
    <location>
        <begin position="504"/>
        <end position="555"/>
    </location>
</feature>
<feature type="compositionally biased region" description="Low complexity" evidence="4">
    <location>
        <begin position="523"/>
        <end position="537"/>
    </location>
</feature>
<organism evidence="7 8">
    <name type="scientific">Branchiostoma floridae</name>
    <name type="common">Florida lancelet</name>
    <name type="synonym">Amphioxus</name>
    <dbReference type="NCBI Taxonomy" id="7739"/>
    <lineage>
        <taxon>Eukaryota</taxon>
        <taxon>Metazoa</taxon>
        <taxon>Chordata</taxon>
        <taxon>Cephalochordata</taxon>
        <taxon>Leptocardii</taxon>
        <taxon>Amphioxiformes</taxon>
        <taxon>Branchiostomatidae</taxon>
        <taxon>Branchiostoma</taxon>
    </lineage>
</organism>
<keyword evidence="3" id="KW-0677">Repeat</keyword>
<dbReference type="InterPro" id="IPR003961">
    <property type="entry name" value="FN3_dom"/>
</dbReference>
<dbReference type="SUPFAM" id="SSF49265">
    <property type="entry name" value="Fibronectin type III"/>
    <property type="match status" value="1"/>
</dbReference>
<dbReference type="PROSITE" id="PS50853">
    <property type="entry name" value="FN3"/>
    <property type="match status" value="1"/>
</dbReference>
<keyword evidence="5" id="KW-0472">Membrane</keyword>
<dbReference type="Pfam" id="PF13855">
    <property type="entry name" value="LRR_8"/>
    <property type="match status" value="4"/>
</dbReference>
<dbReference type="PANTHER" id="PTHR24366">
    <property type="entry name" value="IG(IMMUNOGLOBULIN) AND LRR(LEUCINE RICH REPEAT) DOMAINS"/>
    <property type="match status" value="1"/>
</dbReference>
<sequence>MDCSHGALPGFPVDVLIPSSTEIVVMSDNLLTRVNPTPAFPNLLELNLEDNFITELTPTSFRLRPNIQILRLGGNKIIDVTNSAFDGLSQLVKLYLNRNNIETIEAFGSLSGPSSLEMLDLQKNKLTSISIGTFTGIPLLTELNLSSNNISKIEDGSFGHFKKLRVLYLHSNQILQLTNATFFGMPSLNRLTLSNNKIQNLPDMAFKGAGSLEFLDLTSNSIPTITQAAFSGLLNLTALSLSSNNISTIEDGAFRDLIKLRELSVWDNMLQEISASTFVGLAPEDRTDNTGLEVLYLAGNRLTTVTKDDFARLTKLTFLTLFRNDITSEGLEDGSFANLGNLVYLSLYANPLTNISSATFEGLVSLESLGLGNNQIQNYPPFVFANMPSLTTINLSNFRSFSFTLHPDTFGNLAALRNLNIAGVTSVSPGVFRHLPCLQAVWMGGLLTCDCDILDLVTWLNRTAVTVRPFETSSNPVVCYNPSHLMGVPLLSLREEDLRMTCPATTEPPSTQSTVQICPTPSPTTEATTAPRLATTPRPTPPLPSSFKTAQPGTCPGPQDVTIQNVQDSRTDIQWSHGGKAVSTDLTGFVIQYQIFGHQSWMTTQKIHSDGRHFTINDLLPDTPYQVCVAVLCKDELVQPGLDHCVSFITKSASPVTSQLSQATVVGLAVGIPSLLIILGLLAAIFWKMRGRSGSSSEDEAGYVLPERPHRQEADQNTAGCAVDTQVNEYQTSPFSGESTTGSITSSYLDLGRAADMLNSTDADHDHYPPAPVPRQNPTVSSSSFNNTAYAPDSMNDNIYTTVDDDALEDGADANMSSTEDDVYIHVIG</sequence>
<accession>A0A9J7HV39</accession>
<keyword evidence="2" id="KW-0732">Signal</keyword>
<dbReference type="KEGG" id="bfo:118408105"/>
<dbReference type="InterPro" id="IPR036116">
    <property type="entry name" value="FN3_sf"/>
</dbReference>
<dbReference type="SMART" id="SM00369">
    <property type="entry name" value="LRR_TYP"/>
    <property type="match status" value="14"/>
</dbReference>
<dbReference type="GeneID" id="118408105"/>
<dbReference type="AlphaFoldDB" id="A0A9J7HV39"/>
<evidence type="ECO:0000313" key="7">
    <source>
        <dbReference type="Proteomes" id="UP000001554"/>
    </source>
</evidence>
<feature type="transmembrane region" description="Helical" evidence="5">
    <location>
        <begin position="665"/>
        <end position="687"/>
    </location>
</feature>
<dbReference type="CDD" id="cd00063">
    <property type="entry name" value="FN3"/>
    <property type="match status" value="1"/>
</dbReference>
<dbReference type="Pfam" id="PF00041">
    <property type="entry name" value="fn3"/>
    <property type="match status" value="1"/>
</dbReference>
<feature type="compositionally biased region" description="Polar residues" evidence="4">
    <location>
        <begin position="776"/>
        <end position="798"/>
    </location>
</feature>
<dbReference type="SUPFAM" id="SSF52058">
    <property type="entry name" value="L domain-like"/>
    <property type="match status" value="2"/>
</dbReference>
<evidence type="ECO:0000256" key="1">
    <source>
        <dbReference type="ARBA" id="ARBA00022614"/>
    </source>
</evidence>
<feature type="region of interest" description="Disordered" evidence="4">
    <location>
        <begin position="762"/>
        <end position="798"/>
    </location>
</feature>
<dbReference type="Gene3D" id="2.60.40.10">
    <property type="entry name" value="Immunoglobulins"/>
    <property type="match status" value="1"/>
</dbReference>
<evidence type="ECO:0000259" key="6">
    <source>
        <dbReference type="PROSITE" id="PS50853"/>
    </source>
</evidence>
<gene>
    <name evidence="8" type="primary">LOC118408105</name>
</gene>
<keyword evidence="7" id="KW-1185">Reference proteome</keyword>
<name>A0A9J7HV39_BRAFL</name>
<dbReference type="InterPro" id="IPR032675">
    <property type="entry name" value="LRR_dom_sf"/>
</dbReference>
<proteinExistence type="predicted"/>
<evidence type="ECO:0000256" key="2">
    <source>
        <dbReference type="ARBA" id="ARBA00022729"/>
    </source>
</evidence>
<dbReference type="Gene3D" id="3.80.10.10">
    <property type="entry name" value="Ribonuclease Inhibitor"/>
    <property type="match status" value="3"/>
</dbReference>
<dbReference type="InterPro" id="IPR013783">
    <property type="entry name" value="Ig-like_fold"/>
</dbReference>
<dbReference type="Proteomes" id="UP000001554">
    <property type="component" value="Unplaced"/>
</dbReference>
<dbReference type="RefSeq" id="XP_035664619.1">
    <property type="nucleotide sequence ID" value="XM_035808726.1"/>
</dbReference>
<keyword evidence="5" id="KW-1133">Transmembrane helix</keyword>
<feature type="compositionally biased region" description="Polar residues" evidence="4">
    <location>
        <begin position="504"/>
        <end position="517"/>
    </location>
</feature>
<evidence type="ECO:0000256" key="4">
    <source>
        <dbReference type="SAM" id="MobiDB-lite"/>
    </source>
</evidence>
<dbReference type="OrthoDB" id="1055097at2759"/>
<evidence type="ECO:0000256" key="3">
    <source>
        <dbReference type="ARBA" id="ARBA00022737"/>
    </source>
</evidence>
<feature type="domain" description="Fibronectin type-III" evidence="6">
    <location>
        <begin position="557"/>
        <end position="653"/>
    </location>
</feature>
<dbReference type="InterPro" id="IPR001611">
    <property type="entry name" value="Leu-rich_rpt"/>
</dbReference>
<dbReference type="SMART" id="SM00060">
    <property type="entry name" value="FN3"/>
    <property type="match status" value="1"/>
</dbReference>
<keyword evidence="1" id="KW-0433">Leucine-rich repeat</keyword>
<evidence type="ECO:0000256" key="5">
    <source>
        <dbReference type="SAM" id="Phobius"/>
    </source>
</evidence>